<evidence type="ECO:0000313" key="2">
    <source>
        <dbReference type="Proteomes" id="UP000789405"/>
    </source>
</evidence>
<evidence type="ECO:0000313" key="1">
    <source>
        <dbReference type="EMBL" id="CAG8721754.1"/>
    </source>
</evidence>
<protein>
    <submittedName>
        <fullName evidence="1">15501_t:CDS:1</fullName>
    </submittedName>
</protein>
<dbReference type="AlphaFoldDB" id="A0A9N9I6N1"/>
<dbReference type="Proteomes" id="UP000789405">
    <property type="component" value="Unassembled WGS sequence"/>
</dbReference>
<accession>A0A9N9I6N1</accession>
<dbReference type="EMBL" id="CAJVPY010010789">
    <property type="protein sequence ID" value="CAG8721754.1"/>
    <property type="molecule type" value="Genomic_DNA"/>
</dbReference>
<gene>
    <name evidence="1" type="ORF">DERYTH_LOCUS14373</name>
</gene>
<sequence>MHLRACCNLETIFENASDDEISTTIQSQSEINLIATVDSINLFDENRSAISSIKQYQRNITPRRSNSHLETTRKTRVIEGRRNAIINPNLSLPIFQTDTNYPDKEFMNRRYATDCISPTISSTHSNTSNNLVINSFHNFSLPTLSDLYYENDVKKIQSCPLLISFKVHIHWIYPSTPIVIKLFRDISLRKFRKIVAKSCGIKVPKDSVIIWHRNLNCDGISVGEENNDKVVLKHLLKSGKVSSIKTDARWKCLKSFWCNDVEVSIVKKELLE</sequence>
<keyword evidence="2" id="KW-1185">Reference proteome</keyword>
<name>A0A9N9I6N1_9GLOM</name>
<dbReference type="OrthoDB" id="2369371at2759"/>
<comment type="caution">
    <text evidence="1">The sequence shown here is derived from an EMBL/GenBank/DDBJ whole genome shotgun (WGS) entry which is preliminary data.</text>
</comment>
<proteinExistence type="predicted"/>
<organism evidence="1 2">
    <name type="scientific">Dentiscutata erythropus</name>
    <dbReference type="NCBI Taxonomy" id="1348616"/>
    <lineage>
        <taxon>Eukaryota</taxon>
        <taxon>Fungi</taxon>
        <taxon>Fungi incertae sedis</taxon>
        <taxon>Mucoromycota</taxon>
        <taxon>Glomeromycotina</taxon>
        <taxon>Glomeromycetes</taxon>
        <taxon>Diversisporales</taxon>
        <taxon>Gigasporaceae</taxon>
        <taxon>Dentiscutata</taxon>
    </lineage>
</organism>
<reference evidence="1" key="1">
    <citation type="submission" date="2021-06" db="EMBL/GenBank/DDBJ databases">
        <authorList>
            <person name="Kallberg Y."/>
            <person name="Tangrot J."/>
            <person name="Rosling A."/>
        </authorList>
    </citation>
    <scope>NUCLEOTIDE SEQUENCE</scope>
    <source>
        <strain evidence="1">MA453B</strain>
    </source>
</reference>